<evidence type="ECO:0008006" key="4">
    <source>
        <dbReference type="Google" id="ProtNLM"/>
    </source>
</evidence>
<dbReference type="Proteomes" id="UP000886883">
    <property type="component" value="Unassembled WGS sequence"/>
</dbReference>
<keyword evidence="1" id="KW-0732">Signal</keyword>
<comment type="caution">
    <text evidence="2">The sequence shown here is derived from an EMBL/GenBank/DDBJ whole genome shotgun (WGS) entry which is preliminary data.</text>
</comment>
<feature type="chain" id="PRO_5039468152" description="Copper amine oxidase-like N-terminal domain-containing protein" evidence="1">
    <location>
        <begin position="24"/>
        <end position="201"/>
    </location>
</feature>
<gene>
    <name evidence="2" type="ORF">H9763_01270</name>
</gene>
<dbReference type="EMBL" id="DWXE01000005">
    <property type="protein sequence ID" value="HJB90078.1"/>
    <property type="molecule type" value="Genomic_DNA"/>
</dbReference>
<organism evidence="2 3">
    <name type="scientific">Candidatus Eisenbergiella merdigallinarum</name>
    <dbReference type="NCBI Taxonomy" id="2838552"/>
    <lineage>
        <taxon>Bacteria</taxon>
        <taxon>Bacillati</taxon>
        <taxon>Bacillota</taxon>
        <taxon>Clostridia</taxon>
        <taxon>Lachnospirales</taxon>
        <taxon>Lachnospiraceae</taxon>
        <taxon>Eisenbergiella</taxon>
    </lineage>
</organism>
<proteinExistence type="predicted"/>
<dbReference type="AlphaFoldDB" id="A0A9D2MPZ6"/>
<evidence type="ECO:0000313" key="3">
    <source>
        <dbReference type="Proteomes" id="UP000886883"/>
    </source>
</evidence>
<feature type="signal peptide" evidence="1">
    <location>
        <begin position="1"/>
        <end position="23"/>
    </location>
</feature>
<reference evidence="2" key="2">
    <citation type="submission" date="2021-04" db="EMBL/GenBank/DDBJ databases">
        <authorList>
            <person name="Gilroy R."/>
        </authorList>
    </citation>
    <scope>NUCLEOTIDE SEQUENCE</scope>
    <source>
        <strain evidence="2">USAMLcec3-2134</strain>
    </source>
</reference>
<evidence type="ECO:0000313" key="2">
    <source>
        <dbReference type="EMBL" id="HJB90078.1"/>
    </source>
</evidence>
<name>A0A9D2MPZ6_9FIRM</name>
<accession>A0A9D2MPZ6</accession>
<sequence>MKGKGKIAAALLTACLLSAEAGAHEDYGEQLEGIVIDATMNSVSVVTAQGELLTFPMPEEISLAGGLMLGTPVSVRLENGRATRLSDGAAKPRAQREALAFAGSVRFMAENRSLQGLSSLAAFPLTVRENGGVRTIAAPAELETLDPSLIFPDARREAVLSANLYELREENGRWTLGPEGGPNIMFQRDETGTGFRVTEVN</sequence>
<evidence type="ECO:0000256" key="1">
    <source>
        <dbReference type="SAM" id="SignalP"/>
    </source>
</evidence>
<reference evidence="2" key="1">
    <citation type="journal article" date="2021" name="PeerJ">
        <title>Extensive microbial diversity within the chicken gut microbiome revealed by metagenomics and culture.</title>
        <authorList>
            <person name="Gilroy R."/>
            <person name="Ravi A."/>
            <person name="Getino M."/>
            <person name="Pursley I."/>
            <person name="Horton D.L."/>
            <person name="Alikhan N.F."/>
            <person name="Baker D."/>
            <person name="Gharbi K."/>
            <person name="Hall N."/>
            <person name="Watson M."/>
            <person name="Adriaenssens E.M."/>
            <person name="Foster-Nyarko E."/>
            <person name="Jarju S."/>
            <person name="Secka A."/>
            <person name="Antonio M."/>
            <person name="Oren A."/>
            <person name="Chaudhuri R.R."/>
            <person name="La Ragione R."/>
            <person name="Hildebrand F."/>
            <person name="Pallen M.J."/>
        </authorList>
    </citation>
    <scope>NUCLEOTIDE SEQUENCE</scope>
    <source>
        <strain evidence="2">USAMLcec3-2134</strain>
    </source>
</reference>
<protein>
    <recommendedName>
        <fullName evidence="4">Copper amine oxidase-like N-terminal domain-containing protein</fullName>
    </recommendedName>
</protein>